<dbReference type="PANTHER" id="PTHR21666:SF286">
    <property type="entry name" value="LIPOPROTEIN NLPD"/>
    <property type="match status" value="1"/>
</dbReference>
<keyword evidence="1" id="KW-0812">Transmembrane</keyword>
<dbReference type="PANTHER" id="PTHR21666">
    <property type="entry name" value="PEPTIDASE-RELATED"/>
    <property type="match status" value="1"/>
</dbReference>
<dbReference type="InterPro" id="IPR050570">
    <property type="entry name" value="Cell_wall_metabolism_enzyme"/>
</dbReference>
<dbReference type="InterPro" id="IPR016047">
    <property type="entry name" value="M23ase_b-sheet_dom"/>
</dbReference>
<gene>
    <name evidence="3" type="ORF">METZ01_LOCUS18076</name>
</gene>
<dbReference type="InterPro" id="IPR011055">
    <property type="entry name" value="Dup_hybrid_motif"/>
</dbReference>
<dbReference type="EMBL" id="UINC01000953">
    <property type="protein sequence ID" value="SUZ65222.1"/>
    <property type="molecule type" value="Genomic_DNA"/>
</dbReference>
<dbReference type="Gene3D" id="2.70.70.10">
    <property type="entry name" value="Glucose Permease (Domain IIA)"/>
    <property type="match status" value="1"/>
</dbReference>
<dbReference type="AlphaFoldDB" id="A0A381PDZ2"/>
<feature type="transmembrane region" description="Helical" evidence="1">
    <location>
        <begin position="27"/>
        <end position="53"/>
    </location>
</feature>
<name>A0A381PDZ2_9ZZZZ</name>
<dbReference type="GO" id="GO:0004222">
    <property type="term" value="F:metalloendopeptidase activity"/>
    <property type="evidence" value="ECO:0007669"/>
    <property type="project" value="TreeGrafter"/>
</dbReference>
<keyword evidence="1" id="KW-0472">Membrane</keyword>
<dbReference type="Pfam" id="PF01551">
    <property type="entry name" value="Peptidase_M23"/>
    <property type="match status" value="1"/>
</dbReference>
<proteinExistence type="predicted"/>
<dbReference type="SUPFAM" id="SSF51261">
    <property type="entry name" value="Duplicated hybrid motif"/>
    <property type="match status" value="1"/>
</dbReference>
<dbReference type="CDD" id="cd12797">
    <property type="entry name" value="M23_peptidase"/>
    <property type="match status" value="1"/>
</dbReference>
<sequence>MKHKDYKLLFMSVLNKKTWQIEFTRSTLITGSIIVGLCFIISLSLLVLSIPIVREYLEINAINRKINTQKEAIDDLSDSLNEIGLMKSYIENIIGLESEDKLNSSNIRFMVTGNLPSIKPNNGIISKEFDLESNHFGIDIVNEEDSPILSTANGIVIYSDFSVNYGNSIIIDHENGYYSHYYHNEENFVKRNEHIEKNTIIAHLGNTGMSSGPHLHFEIWKDGKPINPLSFFPDYSKKSDKLETENNEQ</sequence>
<organism evidence="3">
    <name type="scientific">marine metagenome</name>
    <dbReference type="NCBI Taxonomy" id="408172"/>
    <lineage>
        <taxon>unclassified sequences</taxon>
        <taxon>metagenomes</taxon>
        <taxon>ecological metagenomes</taxon>
    </lineage>
</organism>
<protein>
    <recommendedName>
        <fullName evidence="2">M23ase beta-sheet core domain-containing protein</fullName>
    </recommendedName>
</protein>
<evidence type="ECO:0000313" key="3">
    <source>
        <dbReference type="EMBL" id="SUZ65222.1"/>
    </source>
</evidence>
<reference evidence="3" key="1">
    <citation type="submission" date="2018-05" db="EMBL/GenBank/DDBJ databases">
        <authorList>
            <person name="Lanie J.A."/>
            <person name="Ng W.-L."/>
            <person name="Kazmierczak K.M."/>
            <person name="Andrzejewski T.M."/>
            <person name="Davidsen T.M."/>
            <person name="Wayne K.J."/>
            <person name="Tettelin H."/>
            <person name="Glass J.I."/>
            <person name="Rusch D."/>
            <person name="Podicherti R."/>
            <person name="Tsui H.-C.T."/>
            <person name="Winkler M.E."/>
        </authorList>
    </citation>
    <scope>NUCLEOTIDE SEQUENCE</scope>
</reference>
<feature type="domain" description="M23ase beta-sheet core" evidence="2">
    <location>
        <begin position="134"/>
        <end position="228"/>
    </location>
</feature>
<evidence type="ECO:0000259" key="2">
    <source>
        <dbReference type="Pfam" id="PF01551"/>
    </source>
</evidence>
<accession>A0A381PDZ2</accession>
<keyword evidence="1" id="KW-1133">Transmembrane helix</keyword>
<evidence type="ECO:0000256" key="1">
    <source>
        <dbReference type="SAM" id="Phobius"/>
    </source>
</evidence>